<dbReference type="InterPro" id="IPR012337">
    <property type="entry name" value="RNaseH-like_sf"/>
</dbReference>
<dbReference type="InterPro" id="IPR047021">
    <property type="entry name" value="REXO1/3/4-like"/>
</dbReference>
<evidence type="ECO:0000259" key="7">
    <source>
        <dbReference type="SMART" id="SM00479"/>
    </source>
</evidence>
<comment type="subcellular location">
    <subcellularLocation>
        <location evidence="1">Nucleus</location>
    </subcellularLocation>
</comment>
<dbReference type="Ensembl" id="ENSACIT00000008840.1">
    <property type="protein sequence ID" value="ENSACIP00000008587.1"/>
    <property type="gene ID" value="ENSACIG00000006718.1"/>
</dbReference>
<evidence type="ECO:0000313" key="8">
    <source>
        <dbReference type="Ensembl" id="ENSACIP00000008587.1"/>
    </source>
</evidence>
<feature type="compositionally biased region" description="Polar residues" evidence="6">
    <location>
        <begin position="41"/>
        <end position="55"/>
    </location>
</feature>
<dbReference type="PANTHER" id="PTHR12801:SF78">
    <property type="entry name" value="INTERFERON-STIMULATED 20 KDA EXONUCLEASE-LIKE 2"/>
    <property type="match status" value="1"/>
</dbReference>
<evidence type="ECO:0000256" key="3">
    <source>
        <dbReference type="ARBA" id="ARBA00022801"/>
    </source>
</evidence>
<keyword evidence="3" id="KW-0378">Hydrolase</keyword>
<reference evidence="8" key="1">
    <citation type="submission" date="2025-08" db="UniProtKB">
        <authorList>
            <consortium name="Ensembl"/>
        </authorList>
    </citation>
    <scope>IDENTIFICATION</scope>
</reference>
<feature type="compositionally biased region" description="Polar residues" evidence="6">
    <location>
        <begin position="1"/>
        <end position="14"/>
    </location>
</feature>
<keyword evidence="2" id="KW-0540">Nuclease</keyword>
<name>A0A3Q0REJ3_AMPCI</name>
<dbReference type="GO" id="GO:0005730">
    <property type="term" value="C:nucleolus"/>
    <property type="evidence" value="ECO:0007669"/>
    <property type="project" value="UniProtKB-ARBA"/>
</dbReference>
<dbReference type="GeneTree" id="ENSGT00940000159724"/>
<dbReference type="AlphaFoldDB" id="A0A3Q0REJ3"/>
<keyword evidence="4" id="KW-0269">Exonuclease</keyword>
<evidence type="ECO:0000256" key="1">
    <source>
        <dbReference type="ARBA" id="ARBA00004123"/>
    </source>
</evidence>
<accession>A0A3Q0REJ3</accession>
<dbReference type="InterPro" id="IPR013520">
    <property type="entry name" value="Ribonucl_H"/>
</dbReference>
<keyword evidence="5" id="KW-0539">Nucleus</keyword>
<dbReference type="SMART" id="SM00479">
    <property type="entry name" value="EXOIII"/>
    <property type="match status" value="1"/>
</dbReference>
<dbReference type="Pfam" id="PF00929">
    <property type="entry name" value="RNase_T"/>
    <property type="match status" value="1"/>
</dbReference>
<evidence type="ECO:0000313" key="9">
    <source>
        <dbReference type="Proteomes" id="UP000261340"/>
    </source>
</evidence>
<dbReference type="PANTHER" id="PTHR12801">
    <property type="entry name" value="RNA EXONUCLEASE REXO1 / RECO3 FAMILY MEMBER-RELATED"/>
    <property type="match status" value="1"/>
</dbReference>
<dbReference type="STRING" id="61819.ENSACIP00000008587"/>
<sequence>HQSEPSGSTHTKPSLTFAVKSKGSDEETKEPQKATAFSPGPSVSSTDKPVATSSRNPNKYVAIDCEMVGTGPKRLSELARCSIVSYEGDVIYDQFIRPASKVTDYRTRWSGIRRADLINATPFAQARMEIMKLIKGKVVVGHAVHNDFKVIGYSHPPELIRDTSQIPLLNQKAGIEGNSLLAAALHLLQTGNRGHSSVEDARATMELYKVVEHEWERHIGSHVKMQTRFSAGL</sequence>
<evidence type="ECO:0000256" key="5">
    <source>
        <dbReference type="ARBA" id="ARBA00023242"/>
    </source>
</evidence>
<dbReference type="Gene3D" id="3.30.420.10">
    <property type="entry name" value="Ribonuclease H-like superfamily/Ribonuclease H"/>
    <property type="match status" value="1"/>
</dbReference>
<dbReference type="SUPFAM" id="SSF53098">
    <property type="entry name" value="Ribonuclease H-like"/>
    <property type="match status" value="1"/>
</dbReference>
<dbReference type="GO" id="GO:0003676">
    <property type="term" value="F:nucleic acid binding"/>
    <property type="evidence" value="ECO:0007669"/>
    <property type="project" value="InterPro"/>
</dbReference>
<feature type="region of interest" description="Disordered" evidence="6">
    <location>
        <begin position="1"/>
        <end position="55"/>
    </location>
</feature>
<reference evidence="8" key="2">
    <citation type="submission" date="2025-09" db="UniProtKB">
        <authorList>
            <consortium name="Ensembl"/>
        </authorList>
    </citation>
    <scope>IDENTIFICATION</scope>
</reference>
<protein>
    <submittedName>
        <fullName evidence="8">Interferon stimulated exonuclease 20 like 2</fullName>
    </submittedName>
</protein>
<feature type="domain" description="Exonuclease" evidence="7">
    <location>
        <begin position="59"/>
        <end position="217"/>
    </location>
</feature>
<dbReference type="InterPro" id="IPR036397">
    <property type="entry name" value="RNaseH_sf"/>
</dbReference>
<evidence type="ECO:0000256" key="6">
    <source>
        <dbReference type="SAM" id="MobiDB-lite"/>
    </source>
</evidence>
<evidence type="ECO:0000256" key="4">
    <source>
        <dbReference type="ARBA" id="ARBA00022839"/>
    </source>
</evidence>
<proteinExistence type="predicted"/>
<organism evidence="8 9">
    <name type="scientific">Amphilophus citrinellus</name>
    <name type="common">Midas cichlid</name>
    <name type="synonym">Cichlasoma citrinellum</name>
    <dbReference type="NCBI Taxonomy" id="61819"/>
    <lineage>
        <taxon>Eukaryota</taxon>
        <taxon>Metazoa</taxon>
        <taxon>Chordata</taxon>
        <taxon>Craniata</taxon>
        <taxon>Vertebrata</taxon>
        <taxon>Euteleostomi</taxon>
        <taxon>Actinopterygii</taxon>
        <taxon>Neopterygii</taxon>
        <taxon>Teleostei</taxon>
        <taxon>Neoteleostei</taxon>
        <taxon>Acanthomorphata</taxon>
        <taxon>Ovalentaria</taxon>
        <taxon>Cichlomorphae</taxon>
        <taxon>Cichliformes</taxon>
        <taxon>Cichlidae</taxon>
        <taxon>New World cichlids</taxon>
        <taxon>Cichlasomatinae</taxon>
        <taxon>Heroini</taxon>
        <taxon>Amphilophus</taxon>
    </lineage>
</organism>
<keyword evidence="9" id="KW-1185">Reference proteome</keyword>
<dbReference type="Proteomes" id="UP000261340">
    <property type="component" value="Unplaced"/>
</dbReference>
<feature type="compositionally biased region" description="Basic and acidic residues" evidence="6">
    <location>
        <begin position="22"/>
        <end position="32"/>
    </location>
</feature>
<evidence type="ECO:0000256" key="2">
    <source>
        <dbReference type="ARBA" id="ARBA00022722"/>
    </source>
</evidence>
<dbReference type="GO" id="GO:0004527">
    <property type="term" value="F:exonuclease activity"/>
    <property type="evidence" value="ECO:0007669"/>
    <property type="project" value="UniProtKB-KW"/>
</dbReference>
<dbReference type="FunFam" id="3.30.420.10:FF:000007">
    <property type="entry name" value="Interferon-stimulated exonuclease gene 20"/>
    <property type="match status" value="1"/>
</dbReference>